<feature type="transmembrane region" description="Helical" evidence="1">
    <location>
        <begin position="255"/>
        <end position="272"/>
    </location>
</feature>
<feature type="transmembrane region" description="Helical" evidence="1">
    <location>
        <begin position="222"/>
        <end position="243"/>
    </location>
</feature>
<evidence type="ECO:0000313" key="4">
    <source>
        <dbReference type="Proteomes" id="UP000076218"/>
    </source>
</evidence>
<keyword evidence="1" id="KW-0812">Transmembrane</keyword>
<dbReference type="GO" id="GO:0016020">
    <property type="term" value="C:membrane"/>
    <property type="evidence" value="ECO:0007669"/>
    <property type="project" value="TreeGrafter"/>
</dbReference>
<comment type="caution">
    <text evidence="3">The sequence shown here is derived from an EMBL/GenBank/DDBJ whole genome shotgun (WGS) entry which is preliminary data.</text>
</comment>
<dbReference type="PANTHER" id="PTHR23028:SF53">
    <property type="entry name" value="ACYL_TRANSF_3 DOMAIN-CONTAINING PROTEIN"/>
    <property type="match status" value="1"/>
</dbReference>
<evidence type="ECO:0000259" key="2">
    <source>
        <dbReference type="Pfam" id="PF01757"/>
    </source>
</evidence>
<dbReference type="InterPro" id="IPR002656">
    <property type="entry name" value="Acyl_transf_3_dom"/>
</dbReference>
<feature type="transmembrane region" description="Helical" evidence="1">
    <location>
        <begin position="91"/>
        <end position="111"/>
    </location>
</feature>
<gene>
    <name evidence="3" type="ORF">AWH51_08725</name>
</gene>
<dbReference type="Pfam" id="PF01757">
    <property type="entry name" value="Acyl_transf_3"/>
    <property type="match status" value="1"/>
</dbReference>
<dbReference type="InterPro" id="IPR050879">
    <property type="entry name" value="Acyltransferase_3"/>
</dbReference>
<feature type="transmembrane region" description="Helical" evidence="1">
    <location>
        <begin position="54"/>
        <end position="71"/>
    </location>
</feature>
<dbReference type="AlphaFoldDB" id="A0A154V1I3"/>
<protein>
    <recommendedName>
        <fullName evidence="2">Acyltransferase 3 domain-containing protein</fullName>
    </recommendedName>
</protein>
<dbReference type="EMBL" id="LQXA01000028">
    <property type="protein sequence ID" value="KZC95221.1"/>
    <property type="molecule type" value="Genomic_DNA"/>
</dbReference>
<name>A0A154V1I3_9MICO</name>
<organism evidence="3 4">
    <name type="scientific">Clavibacter tessellarius</name>
    <dbReference type="NCBI Taxonomy" id="31965"/>
    <lineage>
        <taxon>Bacteria</taxon>
        <taxon>Bacillati</taxon>
        <taxon>Actinomycetota</taxon>
        <taxon>Actinomycetes</taxon>
        <taxon>Micrococcales</taxon>
        <taxon>Microbacteriaceae</taxon>
        <taxon>Clavibacter</taxon>
    </lineage>
</organism>
<proteinExistence type="predicted"/>
<sequence length="382" mass="41776">MSSPTAAIHDDRKLPALTGLRFFAAMTVLLSHFSHAGLVVIPAGIVAFVDGGRTAVALFFVLSGFILAYNYSEMSGGADRRAFYVNRVARIYPVVVLALGLGAIGVAFAIVNRDEGYLQQWYSLPDVDGVALVVSFLSQATVTTGWFPAARINQPWNGPAWSIACEMFFYLLFPMLIASIRKMTARAMMWMLAVAFSGQVIFISAVRAFAPVGQRGFLVSQFPVTHFFDFLIGVVAALVFLRGGREWLAAGHRRLALISAACLGVLLLSLTAPVQPAYLLLTPFFAALITGLAVPPRGRRTWLGAGWLLLLGEASFSLYLIHVPLMNLMSVVPTPSWFGWVWVVLTIASSVLIFTVFEAPSRRFVKRALTRARREDEQEPVG</sequence>
<dbReference type="RefSeq" id="WP_063071357.1">
    <property type="nucleotide sequence ID" value="NZ_LQXA01000028.1"/>
</dbReference>
<dbReference type="OrthoDB" id="9796461at2"/>
<feature type="transmembrane region" description="Helical" evidence="1">
    <location>
        <begin position="190"/>
        <end position="210"/>
    </location>
</feature>
<keyword evidence="1" id="KW-1133">Transmembrane helix</keyword>
<feature type="transmembrane region" description="Helical" evidence="1">
    <location>
        <begin position="302"/>
        <end position="325"/>
    </location>
</feature>
<dbReference type="Proteomes" id="UP000076218">
    <property type="component" value="Unassembled WGS sequence"/>
</dbReference>
<keyword evidence="1" id="KW-0472">Membrane</keyword>
<feature type="domain" description="Acyltransferase 3" evidence="2">
    <location>
        <begin position="16"/>
        <end position="356"/>
    </location>
</feature>
<feature type="transmembrane region" description="Helical" evidence="1">
    <location>
        <begin position="337"/>
        <end position="357"/>
    </location>
</feature>
<feature type="transmembrane region" description="Helical" evidence="1">
    <location>
        <begin position="160"/>
        <end position="178"/>
    </location>
</feature>
<evidence type="ECO:0000313" key="3">
    <source>
        <dbReference type="EMBL" id="KZC95221.1"/>
    </source>
</evidence>
<dbReference type="PANTHER" id="PTHR23028">
    <property type="entry name" value="ACETYLTRANSFERASE"/>
    <property type="match status" value="1"/>
</dbReference>
<feature type="transmembrane region" description="Helical" evidence="1">
    <location>
        <begin position="22"/>
        <end position="48"/>
    </location>
</feature>
<accession>A0A154V1I3</accession>
<reference evidence="3 4" key="1">
    <citation type="submission" date="2016-01" db="EMBL/GenBank/DDBJ databases">
        <title>Draft genome sequence of Clavibacter michiganensis subsp. tessellarius DOAB 609.</title>
        <authorList>
            <person name="Tambong J.T."/>
        </authorList>
    </citation>
    <scope>NUCLEOTIDE SEQUENCE [LARGE SCALE GENOMIC DNA]</scope>
    <source>
        <strain evidence="3 4">DOAB 609</strain>
    </source>
</reference>
<feature type="transmembrane region" description="Helical" evidence="1">
    <location>
        <begin position="278"/>
        <end position="295"/>
    </location>
</feature>
<evidence type="ECO:0000256" key="1">
    <source>
        <dbReference type="SAM" id="Phobius"/>
    </source>
</evidence>
<dbReference type="GO" id="GO:0009103">
    <property type="term" value="P:lipopolysaccharide biosynthetic process"/>
    <property type="evidence" value="ECO:0007669"/>
    <property type="project" value="TreeGrafter"/>
</dbReference>
<dbReference type="GO" id="GO:0016747">
    <property type="term" value="F:acyltransferase activity, transferring groups other than amino-acyl groups"/>
    <property type="evidence" value="ECO:0007669"/>
    <property type="project" value="InterPro"/>
</dbReference>